<gene>
    <name evidence="2" type="ORF">ACIO7M_14305</name>
</gene>
<reference evidence="2 3" key="1">
    <citation type="submission" date="2024-10" db="EMBL/GenBank/DDBJ databases">
        <title>The Natural Products Discovery Center: Release of the First 8490 Sequenced Strains for Exploring Actinobacteria Biosynthetic Diversity.</title>
        <authorList>
            <person name="Kalkreuter E."/>
            <person name="Kautsar S.A."/>
            <person name="Yang D."/>
            <person name="Bader C.D."/>
            <person name="Teijaro C.N."/>
            <person name="Fluegel L."/>
            <person name="Davis C.M."/>
            <person name="Simpson J.R."/>
            <person name="Lauterbach L."/>
            <person name="Steele A.D."/>
            <person name="Gui C."/>
            <person name="Meng S."/>
            <person name="Li G."/>
            <person name="Viehrig K."/>
            <person name="Ye F."/>
            <person name="Su P."/>
            <person name="Kiefer A.F."/>
            <person name="Nichols A."/>
            <person name="Cepeda A.J."/>
            <person name="Yan W."/>
            <person name="Fan B."/>
            <person name="Jiang Y."/>
            <person name="Adhikari A."/>
            <person name="Zheng C.-J."/>
            <person name="Schuster L."/>
            <person name="Cowan T.M."/>
            <person name="Smanski M.J."/>
            <person name="Chevrette M.G."/>
            <person name="De Carvalho L.P.S."/>
            <person name="Shen B."/>
        </authorList>
    </citation>
    <scope>NUCLEOTIDE SEQUENCE [LARGE SCALE GENOMIC DNA]</scope>
    <source>
        <strain evidence="2 3">NPDC087220</strain>
    </source>
</reference>
<dbReference type="CDD" id="cd07247">
    <property type="entry name" value="SgaA_N_like"/>
    <property type="match status" value="1"/>
</dbReference>
<feature type="domain" description="VOC" evidence="1">
    <location>
        <begin position="10"/>
        <end position="122"/>
    </location>
</feature>
<dbReference type="PANTHER" id="PTHR33993:SF10">
    <property type="entry name" value="CONSERVED PROTEIN"/>
    <property type="match status" value="1"/>
</dbReference>
<dbReference type="Gene3D" id="3.10.180.10">
    <property type="entry name" value="2,3-Dihydroxybiphenyl 1,2-Dioxygenase, domain 1"/>
    <property type="match status" value="2"/>
</dbReference>
<dbReference type="InterPro" id="IPR052164">
    <property type="entry name" value="Anthracycline_SecMetBiosynth"/>
</dbReference>
<dbReference type="EMBL" id="JBIUYY010000005">
    <property type="protein sequence ID" value="MFJ2822277.1"/>
    <property type="molecule type" value="Genomic_DNA"/>
</dbReference>
<accession>A0ABW8EJF1</accession>
<dbReference type="SUPFAM" id="SSF54593">
    <property type="entry name" value="Glyoxalase/Bleomycin resistance protein/Dihydroxybiphenyl dioxygenase"/>
    <property type="match status" value="2"/>
</dbReference>
<keyword evidence="3" id="KW-1185">Reference proteome</keyword>
<dbReference type="PANTHER" id="PTHR33993">
    <property type="entry name" value="GLYOXALASE-RELATED"/>
    <property type="match status" value="1"/>
</dbReference>
<dbReference type="Pfam" id="PF18029">
    <property type="entry name" value="Glyoxalase_6"/>
    <property type="match status" value="1"/>
</dbReference>
<dbReference type="InterPro" id="IPR053863">
    <property type="entry name" value="Glyoxy/Ble-like_N"/>
</dbReference>
<dbReference type="Pfam" id="PF22677">
    <property type="entry name" value="Ble-like_N"/>
    <property type="match status" value="1"/>
</dbReference>
<comment type="caution">
    <text evidence="2">The sequence shown here is derived from an EMBL/GenBank/DDBJ whole genome shotgun (WGS) entry which is preliminary data.</text>
</comment>
<dbReference type="InterPro" id="IPR041581">
    <property type="entry name" value="Glyoxalase_6"/>
</dbReference>
<dbReference type="RefSeq" id="WP_402380675.1">
    <property type="nucleotide sequence ID" value="NZ_JBIUYY010000005.1"/>
</dbReference>
<protein>
    <submittedName>
        <fullName evidence="2">VOC family protein</fullName>
    </submittedName>
</protein>
<evidence type="ECO:0000313" key="3">
    <source>
        <dbReference type="Proteomes" id="UP001617351"/>
    </source>
</evidence>
<name>A0ABW8EJF1_STRT5</name>
<dbReference type="Proteomes" id="UP001617351">
    <property type="component" value="Unassembled WGS sequence"/>
</dbReference>
<sequence>MSTSGEMFGAPCWVSLATHDLASAEAFYGAVLGWTFRTTRLGEEFRVALQDGVPVAGIGAVVPRLGIPMAWTPYFAVEDADVTAARIRERGATTAVGPLAFATGRAALAADREGAAFGYWEGEVVSQWTSAEDGAAWAELRSRDPFAAAVFYGEVLDWATGRPGSLDVAYEHDHVVVRRGTMTVARISGGAVGGDPDPRLRPRWCVHFAVPDLDEAADRAVRAGGRQASPVEQTPTDRRMVMRDKAGALFTLTEAREAIA</sequence>
<dbReference type="InterPro" id="IPR029068">
    <property type="entry name" value="Glyas_Bleomycin-R_OHBP_Dase"/>
</dbReference>
<proteinExistence type="predicted"/>
<dbReference type="PROSITE" id="PS51819">
    <property type="entry name" value="VOC"/>
    <property type="match status" value="1"/>
</dbReference>
<evidence type="ECO:0000313" key="2">
    <source>
        <dbReference type="EMBL" id="MFJ2822277.1"/>
    </source>
</evidence>
<dbReference type="InterPro" id="IPR037523">
    <property type="entry name" value="VOC_core"/>
</dbReference>
<evidence type="ECO:0000259" key="1">
    <source>
        <dbReference type="PROSITE" id="PS51819"/>
    </source>
</evidence>
<organism evidence="2 3">
    <name type="scientific">Streptomyces toxytricini</name>
    <name type="common">Actinomyces toxytricini</name>
    <dbReference type="NCBI Taxonomy" id="67369"/>
    <lineage>
        <taxon>Bacteria</taxon>
        <taxon>Bacillati</taxon>
        <taxon>Actinomycetota</taxon>
        <taxon>Actinomycetes</taxon>
        <taxon>Kitasatosporales</taxon>
        <taxon>Streptomycetaceae</taxon>
        <taxon>Streptomyces</taxon>
    </lineage>
</organism>